<proteinExistence type="predicted"/>
<keyword evidence="2" id="KW-1185">Reference proteome</keyword>
<gene>
    <name evidence="1" type="ORF">CQA63_08355</name>
</gene>
<comment type="caution">
    <text evidence="1">The sequence shown here is derived from an EMBL/GenBank/DDBJ whole genome shotgun (WGS) entry which is preliminary data.</text>
</comment>
<evidence type="ECO:0000313" key="1">
    <source>
        <dbReference type="EMBL" id="RDU59011.1"/>
    </source>
</evidence>
<organism evidence="1 2">
    <name type="scientific">Helicobacter marmotae</name>
    <dbReference type="NCBI Taxonomy" id="152490"/>
    <lineage>
        <taxon>Bacteria</taxon>
        <taxon>Pseudomonadati</taxon>
        <taxon>Campylobacterota</taxon>
        <taxon>Epsilonproteobacteria</taxon>
        <taxon>Campylobacterales</taxon>
        <taxon>Helicobacteraceae</taxon>
        <taxon>Helicobacter</taxon>
    </lineage>
</organism>
<evidence type="ECO:0000313" key="2">
    <source>
        <dbReference type="Proteomes" id="UP000256599"/>
    </source>
</evidence>
<protein>
    <submittedName>
        <fullName evidence="1">Class I SAM-dependent DNA methyltransferase</fullName>
    </submittedName>
</protein>
<keyword evidence="1" id="KW-0489">Methyltransferase</keyword>
<keyword evidence="1" id="KW-0808">Transferase</keyword>
<dbReference type="Proteomes" id="UP000256599">
    <property type="component" value="Unassembled WGS sequence"/>
</dbReference>
<name>A0A3D8I328_9HELI</name>
<sequence length="69" mass="7675">MDKASEQKLPIPQITASNQHIVDTIIALVEEILALKASSADTSHLEVQIDNLVYKLYNLTNEEIKIIEG</sequence>
<dbReference type="EMBL" id="NXLR01000021">
    <property type="protein sequence ID" value="RDU59011.1"/>
    <property type="molecule type" value="Genomic_DNA"/>
</dbReference>
<dbReference type="OrthoDB" id="5329385at2"/>
<dbReference type="GO" id="GO:0032259">
    <property type="term" value="P:methylation"/>
    <property type="evidence" value="ECO:0007669"/>
    <property type="project" value="UniProtKB-KW"/>
</dbReference>
<accession>A0A3D8I328</accession>
<dbReference type="AlphaFoldDB" id="A0A3D8I328"/>
<dbReference type="GO" id="GO:0008168">
    <property type="term" value="F:methyltransferase activity"/>
    <property type="evidence" value="ECO:0007669"/>
    <property type="project" value="UniProtKB-KW"/>
</dbReference>
<reference evidence="1 2" key="1">
    <citation type="submission" date="2018-04" db="EMBL/GenBank/DDBJ databases">
        <title>Novel Campyloabacter and Helicobacter Species and Strains.</title>
        <authorList>
            <person name="Mannion A.J."/>
            <person name="Shen Z."/>
            <person name="Fox J.G."/>
        </authorList>
    </citation>
    <scope>NUCLEOTIDE SEQUENCE [LARGE SCALE GENOMIC DNA]</scope>
    <source>
        <strain evidence="1 2">MIT 98-6070</strain>
    </source>
</reference>